<evidence type="ECO:0000259" key="1">
    <source>
        <dbReference type="Pfam" id="PF04443"/>
    </source>
</evidence>
<evidence type="ECO:0000313" key="2">
    <source>
        <dbReference type="EMBL" id="MQX38206.1"/>
    </source>
</evidence>
<sequence>MPESHDRPAEPVTDWPCFGLGGAEKRDRMLAEMRRLTAHHRAACAPYRAIVDKLGFANEDRIAALEDVPFLPVRLFKRQRLLSVPEADVVKTMTSSGTSGQSRSQIFLDKATSALQVKVLSRIMAEVMGPKRLPMLVIDCRATVADRYRFSARTAGILGFSMFGRDVCYALDDDMTLNPERTRAFLDKHAGQDILVFGFTFIVWRHLVRALEAARETLHLDRGILIHGGGWKQLQAEAVAPDAFRRGIADVTGMTRVHNYYGMVEQTGSIFMECAAGFLHASAWSEILIRDPVDFTPLPPGETGLIHLLSVIPHSYPGHSLLSEDIGQVLGRDDCPCGRMGTRLRIDGRLEHAEIRGCSDTFAA</sequence>
<organism evidence="2 3">
    <name type="scientific">Roseospira navarrensis</name>
    <dbReference type="NCBI Taxonomy" id="140058"/>
    <lineage>
        <taxon>Bacteria</taxon>
        <taxon>Pseudomonadati</taxon>
        <taxon>Pseudomonadota</taxon>
        <taxon>Alphaproteobacteria</taxon>
        <taxon>Rhodospirillales</taxon>
        <taxon>Rhodospirillaceae</taxon>
        <taxon>Roseospira</taxon>
    </lineage>
</organism>
<name>A0A7X1ZIG9_9PROT</name>
<keyword evidence="3" id="KW-1185">Reference proteome</keyword>
<dbReference type="InterPro" id="IPR007534">
    <property type="entry name" value="LuxE"/>
</dbReference>
<dbReference type="RefSeq" id="WP_153346433.1">
    <property type="nucleotide sequence ID" value="NZ_WIVE01000078.1"/>
</dbReference>
<gene>
    <name evidence="2" type="ORF">GHC57_16950</name>
</gene>
<comment type="caution">
    <text evidence="2">The sequence shown here is derived from an EMBL/GenBank/DDBJ whole genome shotgun (WGS) entry which is preliminary data.</text>
</comment>
<reference evidence="2 3" key="1">
    <citation type="submission" date="2019-10" db="EMBL/GenBank/DDBJ databases">
        <title>Draft whole-genome sequence of the purple nonsulfur photosynthetic bacterium Roseospira navarrensis DSM 15114.</title>
        <authorList>
            <person name="Kyndt J.A."/>
            <person name="Meyer T.E."/>
        </authorList>
    </citation>
    <scope>NUCLEOTIDE SEQUENCE [LARGE SCALE GENOMIC DNA]</scope>
    <source>
        <strain evidence="2 3">DSM 15114</strain>
    </source>
</reference>
<dbReference type="EMBL" id="WIVE01000078">
    <property type="protein sequence ID" value="MQX38206.1"/>
    <property type="molecule type" value="Genomic_DNA"/>
</dbReference>
<dbReference type="Gene3D" id="3.40.50.12780">
    <property type="entry name" value="N-terminal domain of ligase-like"/>
    <property type="match status" value="1"/>
</dbReference>
<dbReference type="AlphaFoldDB" id="A0A7X1ZIG9"/>
<proteinExistence type="predicted"/>
<dbReference type="GO" id="GO:0008218">
    <property type="term" value="P:bioluminescence"/>
    <property type="evidence" value="ECO:0007669"/>
    <property type="project" value="InterPro"/>
</dbReference>
<dbReference type="SUPFAM" id="SSF56801">
    <property type="entry name" value="Acetyl-CoA synthetase-like"/>
    <property type="match status" value="1"/>
</dbReference>
<accession>A0A7X1ZIG9</accession>
<protein>
    <submittedName>
        <fullName evidence="2">Acyl-protein synthetase</fullName>
    </submittedName>
</protein>
<dbReference type="GO" id="GO:0047474">
    <property type="term" value="F:long-chain fatty acid--protein ligase activity"/>
    <property type="evidence" value="ECO:0007669"/>
    <property type="project" value="InterPro"/>
</dbReference>
<dbReference type="Proteomes" id="UP000434582">
    <property type="component" value="Unassembled WGS sequence"/>
</dbReference>
<evidence type="ECO:0000313" key="3">
    <source>
        <dbReference type="Proteomes" id="UP000434582"/>
    </source>
</evidence>
<feature type="domain" description="Acyl-protein synthetase LuxE" evidence="1">
    <location>
        <begin position="38"/>
        <end position="362"/>
    </location>
</feature>
<dbReference type="OrthoDB" id="3597198at2"/>
<dbReference type="InterPro" id="IPR042099">
    <property type="entry name" value="ANL_N_sf"/>
</dbReference>
<dbReference type="Pfam" id="PF04443">
    <property type="entry name" value="LuxE"/>
    <property type="match status" value="1"/>
</dbReference>